<dbReference type="EnsemblProtists" id="EOD10450">
    <property type="protein sequence ID" value="EOD10450"/>
    <property type="gene ID" value="EMIHUDRAFT_465242"/>
</dbReference>
<proteinExistence type="inferred from homology"/>
<dbReference type="HOGENOM" id="CLU_056466_3_2_1"/>
<evidence type="ECO:0000256" key="2">
    <source>
        <dbReference type="SAM" id="Coils"/>
    </source>
</evidence>
<feature type="coiled-coil region" evidence="2">
    <location>
        <begin position="115"/>
        <end position="188"/>
    </location>
</feature>
<dbReference type="Pfam" id="PF04012">
    <property type="entry name" value="PspA_IM30"/>
    <property type="match status" value="1"/>
</dbReference>
<dbReference type="RefSeq" id="XP_005762879.1">
    <property type="nucleotide sequence ID" value="XM_005762822.1"/>
</dbReference>
<dbReference type="PANTHER" id="PTHR31088">
    <property type="entry name" value="MEMBRANE-ASSOCIATED PROTEIN VIPP1, CHLOROPLASTIC"/>
    <property type="match status" value="1"/>
</dbReference>
<name>A0A0D3IGR5_EMIH1</name>
<dbReference type="AlphaFoldDB" id="A0A0D3IGR5"/>
<comment type="similarity">
    <text evidence="1">Belongs to the PspA/Vipp/IM30 family.</text>
</comment>
<sequence>MNLGDRFVRLVKSNVNQALGAMEDPEKVLEQAVADMQRDLTKVRQAYAEVSASSKRAEEQSKLAQGEADKWYQRAQLALEKGEEELAREALGRRSQQLELVDNLRGQVEGNAGSLTSLYDSMKELEAKMAEAKAKKDQIIARARTAKAATKVNDMLSGIGDGSSMAAFDKMAEKVDKLEAEAEVSKQLAASSSSGIGSGSSLDAQFKALERGGVDDELEKMKRNILPQSGVDDELAQMKALMEAEKDGEKK</sequence>
<keyword evidence="4" id="KW-1185">Reference proteome</keyword>
<dbReference type="KEGG" id="ehx:EMIHUDRAFT_465242"/>
<dbReference type="GeneID" id="17256644"/>
<dbReference type="Proteomes" id="UP000013827">
    <property type="component" value="Unassembled WGS sequence"/>
</dbReference>
<evidence type="ECO:0000313" key="4">
    <source>
        <dbReference type="Proteomes" id="UP000013827"/>
    </source>
</evidence>
<evidence type="ECO:0000256" key="1">
    <source>
        <dbReference type="ARBA" id="ARBA00043985"/>
    </source>
</evidence>
<organism evidence="3 4">
    <name type="scientific">Emiliania huxleyi (strain CCMP1516)</name>
    <dbReference type="NCBI Taxonomy" id="280463"/>
    <lineage>
        <taxon>Eukaryota</taxon>
        <taxon>Haptista</taxon>
        <taxon>Haptophyta</taxon>
        <taxon>Prymnesiophyceae</taxon>
        <taxon>Isochrysidales</taxon>
        <taxon>Noelaerhabdaceae</taxon>
        <taxon>Emiliania</taxon>
    </lineage>
</organism>
<dbReference type="PANTHER" id="PTHR31088:SF6">
    <property type="entry name" value="PHAGE SHOCK PROTEIN A"/>
    <property type="match status" value="1"/>
</dbReference>
<dbReference type="eggNOG" id="ENOG502QSHK">
    <property type="taxonomic scope" value="Eukaryota"/>
</dbReference>
<evidence type="ECO:0008006" key="5">
    <source>
        <dbReference type="Google" id="ProtNLM"/>
    </source>
</evidence>
<evidence type="ECO:0000313" key="3">
    <source>
        <dbReference type="EnsemblProtists" id="EOD10450"/>
    </source>
</evidence>
<keyword evidence="2" id="KW-0175">Coiled coil</keyword>
<protein>
    <recommendedName>
        <fullName evidence="5">PspA/IM30 family protein</fullName>
    </recommendedName>
</protein>
<reference evidence="3" key="2">
    <citation type="submission" date="2024-10" db="UniProtKB">
        <authorList>
            <consortium name="EnsemblProtists"/>
        </authorList>
    </citation>
    <scope>IDENTIFICATION</scope>
</reference>
<reference evidence="4" key="1">
    <citation type="journal article" date="2013" name="Nature">
        <title>Pan genome of the phytoplankton Emiliania underpins its global distribution.</title>
        <authorList>
            <person name="Read B.A."/>
            <person name="Kegel J."/>
            <person name="Klute M.J."/>
            <person name="Kuo A."/>
            <person name="Lefebvre S.C."/>
            <person name="Maumus F."/>
            <person name="Mayer C."/>
            <person name="Miller J."/>
            <person name="Monier A."/>
            <person name="Salamov A."/>
            <person name="Young J."/>
            <person name="Aguilar M."/>
            <person name="Claverie J.M."/>
            <person name="Frickenhaus S."/>
            <person name="Gonzalez K."/>
            <person name="Herman E.K."/>
            <person name="Lin Y.C."/>
            <person name="Napier J."/>
            <person name="Ogata H."/>
            <person name="Sarno A.F."/>
            <person name="Shmutz J."/>
            <person name="Schroeder D."/>
            <person name="de Vargas C."/>
            <person name="Verret F."/>
            <person name="von Dassow P."/>
            <person name="Valentin K."/>
            <person name="Van de Peer Y."/>
            <person name="Wheeler G."/>
            <person name="Dacks J.B."/>
            <person name="Delwiche C.F."/>
            <person name="Dyhrman S.T."/>
            <person name="Glockner G."/>
            <person name="John U."/>
            <person name="Richards T."/>
            <person name="Worden A.Z."/>
            <person name="Zhang X."/>
            <person name="Grigoriev I.V."/>
            <person name="Allen A.E."/>
            <person name="Bidle K."/>
            <person name="Borodovsky M."/>
            <person name="Bowler C."/>
            <person name="Brownlee C."/>
            <person name="Cock J.M."/>
            <person name="Elias M."/>
            <person name="Gladyshev V.N."/>
            <person name="Groth M."/>
            <person name="Guda C."/>
            <person name="Hadaegh A."/>
            <person name="Iglesias-Rodriguez M.D."/>
            <person name="Jenkins J."/>
            <person name="Jones B.M."/>
            <person name="Lawson T."/>
            <person name="Leese F."/>
            <person name="Lindquist E."/>
            <person name="Lobanov A."/>
            <person name="Lomsadze A."/>
            <person name="Malik S.B."/>
            <person name="Marsh M.E."/>
            <person name="Mackinder L."/>
            <person name="Mock T."/>
            <person name="Mueller-Roeber B."/>
            <person name="Pagarete A."/>
            <person name="Parker M."/>
            <person name="Probert I."/>
            <person name="Quesneville H."/>
            <person name="Raines C."/>
            <person name="Rensing S.A."/>
            <person name="Riano-Pachon D.M."/>
            <person name="Richier S."/>
            <person name="Rokitta S."/>
            <person name="Shiraiwa Y."/>
            <person name="Soanes D.M."/>
            <person name="van der Giezen M."/>
            <person name="Wahlund T.M."/>
            <person name="Williams B."/>
            <person name="Wilson W."/>
            <person name="Wolfe G."/>
            <person name="Wurch L.L."/>
        </authorList>
    </citation>
    <scope>NUCLEOTIDE SEQUENCE</scope>
</reference>
<dbReference type="STRING" id="2903.R1D7G1"/>
<dbReference type="OMA" id="KDMYIAR"/>
<accession>A0A0D3IGR5</accession>
<dbReference type="PaxDb" id="2903-EOD10450"/>
<dbReference type="InterPro" id="IPR007157">
    <property type="entry name" value="PspA_VIPP1"/>
</dbReference>